<dbReference type="AlphaFoldDB" id="A0A382DBZ4"/>
<protein>
    <submittedName>
        <fullName evidence="2">Uncharacterized protein</fullName>
    </submittedName>
</protein>
<gene>
    <name evidence="2" type="ORF">METZ01_LOCUS188045</name>
</gene>
<feature type="non-terminal residue" evidence="2">
    <location>
        <position position="1"/>
    </location>
</feature>
<sequence length="36" mass="3898">YCDTRLATLGARGKPEKLIGKNAPKEESNSLEGFFG</sequence>
<feature type="compositionally biased region" description="Basic and acidic residues" evidence="1">
    <location>
        <begin position="17"/>
        <end position="28"/>
    </location>
</feature>
<name>A0A382DBZ4_9ZZZZ</name>
<feature type="region of interest" description="Disordered" evidence="1">
    <location>
        <begin position="17"/>
        <end position="36"/>
    </location>
</feature>
<evidence type="ECO:0000313" key="2">
    <source>
        <dbReference type="EMBL" id="SVB35191.1"/>
    </source>
</evidence>
<reference evidence="2" key="1">
    <citation type="submission" date="2018-05" db="EMBL/GenBank/DDBJ databases">
        <authorList>
            <person name="Lanie J.A."/>
            <person name="Ng W.-L."/>
            <person name="Kazmierczak K.M."/>
            <person name="Andrzejewski T.M."/>
            <person name="Davidsen T.M."/>
            <person name="Wayne K.J."/>
            <person name="Tettelin H."/>
            <person name="Glass J.I."/>
            <person name="Rusch D."/>
            <person name="Podicherti R."/>
            <person name="Tsui H.-C.T."/>
            <person name="Winkler M.E."/>
        </authorList>
    </citation>
    <scope>NUCLEOTIDE SEQUENCE</scope>
</reference>
<organism evidence="2">
    <name type="scientific">marine metagenome</name>
    <dbReference type="NCBI Taxonomy" id="408172"/>
    <lineage>
        <taxon>unclassified sequences</taxon>
        <taxon>metagenomes</taxon>
        <taxon>ecological metagenomes</taxon>
    </lineage>
</organism>
<evidence type="ECO:0000256" key="1">
    <source>
        <dbReference type="SAM" id="MobiDB-lite"/>
    </source>
</evidence>
<dbReference type="EMBL" id="UINC01038329">
    <property type="protein sequence ID" value="SVB35191.1"/>
    <property type="molecule type" value="Genomic_DNA"/>
</dbReference>
<accession>A0A382DBZ4</accession>
<proteinExistence type="predicted"/>